<comment type="caution">
    <text evidence="14">The sequence shown here is derived from an EMBL/GenBank/DDBJ whole genome shotgun (WGS) entry which is preliminary data.</text>
</comment>
<dbReference type="PANTHER" id="PTHR13831:SF0">
    <property type="entry name" value="PROTEIN HIRA"/>
    <property type="match status" value="1"/>
</dbReference>
<dbReference type="AlphaFoldDB" id="A0AAV5VNU8"/>
<sequence length="952" mass="105091">MSVKVVLTPWVTHDGGAIYSLDVAPSEYKLATCGNGDGGEGLVVIWSLLPMMSEKHGRNVENQNPLLARIPMTRGVNSVRWSRCGKFFAAASDDKTVSVWEYGGRIKSAGTIGMRKEETNLEKYRCVHTMHGHSMEVLAVEWSWDGRFLASSSIDNTVIIWNANKLPERVVVLDASRDGHTGSVKGLSFDPIGKYLASQSEDKTLRVWSMENWTCETKISDPFEESAQSTMFMRPEWSPDGKMLVAPCAMNNGGPTAQLIMRGSWDASKDLVGNRRAVTVVRCAPRCFDYEDYKGRVSKISLFAVGSRDKSLSIWGLPGLTRPLAVFLNFFKHSVMDAAWKGMTLFCCSQDGSVKTLIFDEAALGKMMRLQEMSDLCFDLYRTRPSQYNPPTESGGEANGNINGSPTKGAFIETAADLIESRMAEQPKDTQKEAREREKEEAEKRAKAEAEMVEKRKEQVENRSKDGKRRIQPVFLCSTIDNTVQEKTVIPDDVMDVEKAESTVASPSKRLNQPTTSSLPKRIKPTGEAESSADSSEGGSSSGSSSSSSGSSDEDEEMESEGERRGRGGEEGGEKKGGRKRKINDRDHLVLADFRRPVLRPLERIQKDSLTLAAAELQKTLTQPVNGVKNVMLFANNEWVSSSGVRATRISRLKANDDGVRPAVDLLSTKNEREVWSAFLASPVLVMSANAKWAVLTCADCSLHVLSAVTGSVLFMLQLDSLPAQLGLQDSRAFVLTSNGYFSCWDITERSSLFSRIPVLDIVSNDVTLHSISLSPSGAPLISFSNGSSYSYSAGLQSWFVVDACSNLSRLSAESMAGEDVGGGAIARTIRSKKRPGVAPTTSLSTRAWVGQGQMEGWLFAAMDAQSMEDLRPMVARYTDMLIMSKSRDKLRELLSYLDSLVERSKKKEKKDEWMSEQKMQQMREMVRQSISSDARVSCVLTELEEEGRMIF</sequence>
<evidence type="ECO:0000313" key="14">
    <source>
        <dbReference type="EMBL" id="GMT19650.1"/>
    </source>
</evidence>
<feature type="compositionally biased region" description="Basic and acidic residues" evidence="11">
    <location>
        <begin position="422"/>
        <end position="465"/>
    </location>
</feature>
<comment type="subcellular location">
    <subcellularLocation>
        <location evidence="1 10">Nucleus</location>
    </subcellularLocation>
</comment>
<keyword evidence="3 9" id="KW-0853">WD repeat</keyword>
<dbReference type="InterPro" id="IPR015943">
    <property type="entry name" value="WD40/YVTN_repeat-like_dom_sf"/>
</dbReference>
<protein>
    <recommendedName>
        <fullName evidence="10">Protein HIRA</fullName>
    </recommendedName>
</protein>
<dbReference type="GO" id="GO:0005634">
    <property type="term" value="C:nucleus"/>
    <property type="evidence" value="ECO:0007669"/>
    <property type="project" value="UniProtKB-SubCell"/>
</dbReference>
<evidence type="ECO:0000256" key="6">
    <source>
        <dbReference type="ARBA" id="ARBA00023015"/>
    </source>
</evidence>
<proteinExistence type="inferred from homology"/>
<dbReference type="EMBL" id="BTSY01000003">
    <property type="protein sequence ID" value="GMT19650.1"/>
    <property type="molecule type" value="Genomic_DNA"/>
</dbReference>
<keyword evidence="10" id="KW-0678">Repressor</keyword>
<dbReference type="GO" id="GO:0000785">
    <property type="term" value="C:chromatin"/>
    <property type="evidence" value="ECO:0007669"/>
    <property type="project" value="TreeGrafter"/>
</dbReference>
<comment type="function">
    <text evidence="10">Required for replication-independent chromatin assembly and for the periodic repression of histone gene transcription during the cell cycle.</text>
</comment>
<feature type="region of interest" description="Disordered" evidence="11">
    <location>
        <begin position="422"/>
        <end position="467"/>
    </location>
</feature>
<evidence type="ECO:0000256" key="1">
    <source>
        <dbReference type="ARBA" id="ARBA00004123"/>
    </source>
</evidence>
<dbReference type="SMART" id="SM00320">
    <property type="entry name" value="WD40"/>
    <property type="match status" value="5"/>
</dbReference>
<evidence type="ECO:0000256" key="5">
    <source>
        <dbReference type="ARBA" id="ARBA00022853"/>
    </source>
</evidence>
<feature type="compositionally biased region" description="Low complexity" evidence="11">
    <location>
        <begin position="528"/>
        <end position="551"/>
    </location>
</feature>
<evidence type="ECO:0000256" key="3">
    <source>
        <dbReference type="ARBA" id="ARBA00022574"/>
    </source>
</evidence>
<feature type="repeat" description="WD" evidence="9">
    <location>
        <begin position="130"/>
        <end position="162"/>
    </location>
</feature>
<name>A0AAV5VNU8_9BILA</name>
<keyword evidence="5 10" id="KW-0156">Chromatin regulator</keyword>
<comment type="similarity">
    <text evidence="2 10">Belongs to the WD repeat HIR1 family.</text>
</comment>
<dbReference type="InterPro" id="IPR011047">
    <property type="entry name" value="Quinoprotein_ADH-like_sf"/>
</dbReference>
<dbReference type="GO" id="GO:0006355">
    <property type="term" value="P:regulation of DNA-templated transcription"/>
    <property type="evidence" value="ECO:0007669"/>
    <property type="project" value="InterPro"/>
</dbReference>
<evidence type="ECO:0000256" key="4">
    <source>
        <dbReference type="ARBA" id="ARBA00022737"/>
    </source>
</evidence>
<dbReference type="SUPFAM" id="SSF50998">
    <property type="entry name" value="Quinoprotein alcohol dehydrogenase-like"/>
    <property type="match status" value="1"/>
</dbReference>
<feature type="repeat" description="WD" evidence="9">
    <location>
        <begin position="177"/>
        <end position="212"/>
    </location>
</feature>
<dbReference type="InterPro" id="IPR036322">
    <property type="entry name" value="WD40_repeat_dom_sf"/>
</dbReference>
<dbReference type="Proteomes" id="UP001432322">
    <property type="component" value="Unassembled WGS sequence"/>
</dbReference>
<dbReference type="InterPro" id="IPR001680">
    <property type="entry name" value="WD40_rpt"/>
</dbReference>
<dbReference type="PROSITE" id="PS50294">
    <property type="entry name" value="WD_REPEATS_REGION"/>
    <property type="match status" value="2"/>
</dbReference>
<accession>A0AAV5VNU8</accession>
<keyword evidence="7 10" id="KW-0804">Transcription</keyword>
<keyword evidence="6 10" id="KW-0805">Transcription regulation</keyword>
<feature type="compositionally biased region" description="Polar residues" evidence="11">
    <location>
        <begin position="503"/>
        <end position="519"/>
    </location>
</feature>
<reference evidence="14" key="1">
    <citation type="submission" date="2023-10" db="EMBL/GenBank/DDBJ databases">
        <title>Genome assembly of Pristionchus species.</title>
        <authorList>
            <person name="Yoshida K."/>
            <person name="Sommer R.J."/>
        </authorList>
    </citation>
    <scope>NUCLEOTIDE SEQUENCE</scope>
    <source>
        <strain evidence="14">RS5133</strain>
    </source>
</reference>
<evidence type="ECO:0000259" key="13">
    <source>
        <dbReference type="Pfam" id="PF24105"/>
    </source>
</evidence>
<evidence type="ECO:0000256" key="8">
    <source>
        <dbReference type="ARBA" id="ARBA00023242"/>
    </source>
</evidence>
<dbReference type="InterPro" id="IPR011494">
    <property type="entry name" value="HIRA-like_C"/>
</dbReference>
<dbReference type="InterPro" id="IPR055410">
    <property type="entry name" value="Beta-prop_CAF1B_HIR1"/>
</dbReference>
<dbReference type="PROSITE" id="PS50082">
    <property type="entry name" value="WD_REPEATS_2"/>
    <property type="match status" value="3"/>
</dbReference>
<evidence type="ECO:0000256" key="10">
    <source>
        <dbReference type="RuleBase" id="RU364014"/>
    </source>
</evidence>
<dbReference type="InterPro" id="IPR031120">
    <property type="entry name" value="HIR1-like"/>
</dbReference>
<evidence type="ECO:0000256" key="2">
    <source>
        <dbReference type="ARBA" id="ARBA00007306"/>
    </source>
</evidence>
<evidence type="ECO:0000256" key="7">
    <source>
        <dbReference type="ARBA" id="ARBA00023163"/>
    </source>
</evidence>
<dbReference type="GO" id="GO:0006351">
    <property type="term" value="P:DNA-templated transcription"/>
    <property type="evidence" value="ECO:0007669"/>
    <property type="project" value="InterPro"/>
</dbReference>
<dbReference type="GO" id="GO:0031491">
    <property type="term" value="F:nucleosome binding"/>
    <property type="evidence" value="ECO:0007669"/>
    <property type="project" value="TreeGrafter"/>
</dbReference>
<dbReference type="Gene3D" id="2.130.10.10">
    <property type="entry name" value="YVTN repeat-like/Quinoprotein amine dehydrogenase"/>
    <property type="match status" value="3"/>
</dbReference>
<keyword evidence="4 10" id="KW-0677">Repeat</keyword>
<dbReference type="SUPFAM" id="SSF50978">
    <property type="entry name" value="WD40 repeat-like"/>
    <property type="match status" value="1"/>
</dbReference>
<dbReference type="Pfam" id="PF07569">
    <property type="entry name" value="Hira"/>
    <property type="match status" value="1"/>
</dbReference>
<feature type="compositionally biased region" description="Basic and acidic residues" evidence="11">
    <location>
        <begin position="561"/>
        <end position="576"/>
    </location>
</feature>
<evidence type="ECO:0000313" key="15">
    <source>
        <dbReference type="Proteomes" id="UP001432322"/>
    </source>
</evidence>
<feature type="domain" description="Protein HIRA-like C-terminal" evidence="12">
    <location>
        <begin position="717"/>
        <end position="810"/>
    </location>
</feature>
<feature type="region of interest" description="Disordered" evidence="11">
    <location>
        <begin position="388"/>
        <end position="407"/>
    </location>
</feature>
<feature type="repeat" description="WD" evidence="9">
    <location>
        <begin position="76"/>
        <end position="101"/>
    </location>
</feature>
<evidence type="ECO:0000256" key="11">
    <source>
        <dbReference type="SAM" id="MobiDB-lite"/>
    </source>
</evidence>
<dbReference type="GO" id="GO:0000417">
    <property type="term" value="C:HIR complex"/>
    <property type="evidence" value="ECO:0007669"/>
    <property type="project" value="TreeGrafter"/>
</dbReference>
<dbReference type="PANTHER" id="PTHR13831">
    <property type="entry name" value="MEMBER OF THE HIR1 FAMILY OF WD-REPEAT PROTEINS"/>
    <property type="match status" value="1"/>
</dbReference>
<evidence type="ECO:0000259" key="12">
    <source>
        <dbReference type="Pfam" id="PF07569"/>
    </source>
</evidence>
<feature type="domain" description="CAF1B/HIR1 beta-propeller" evidence="13">
    <location>
        <begin position="12"/>
        <end position="362"/>
    </location>
</feature>
<feature type="region of interest" description="Disordered" evidence="11">
    <location>
        <begin position="500"/>
        <end position="582"/>
    </location>
</feature>
<keyword evidence="8 10" id="KW-0539">Nucleus</keyword>
<dbReference type="GO" id="GO:0006338">
    <property type="term" value="P:chromatin remodeling"/>
    <property type="evidence" value="ECO:0007669"/>
    <property type="project" value="InterPro"/>
</dbReference>
<dbReference type="Pfam" id="PF24105">
    <property type="entry name" value="Beta-prop_CAF1B_HIR1"/>
    <property type="match status" value="1"/>
</dbReference>
<gene>
    <name evidence="14" type="ORF">PFISCL1PPCAC_10947</name>
</gene>
<evidence type="ECO:0000256" key="9">
    <source>
        <dbReference type="PROSITE-ProRule" id="PRU00221"/>
    </source>
</evidence>
<keyword evidence="15" id="KW-1185">Reference proteome</keyword>
<organism evidence="14 15">
    <name type="scientific">Pristionchus fissidentatus</name>
    <dbReference type="NCBI Taxonomy" id="1538716"/>
    <lineage>
        <taxon>Eukaryota</taxon>
        <taxon>Metazoa</taxon>
        <taxon>Ecdysozoa</taxon>
        <taxon>Nematoda</taxon>
        <taxon>Chromadorea</taxon>
        <taxon>Rhabditida</taxon>
        <taxon>Rhabditina</taxon>
        <taxon>Diplogasteromorpha</taxon>
        <taxon>Diplogasteroidea</taxon>
        <taxon>Neodiplogasteridae</taxon>
        <taxon>Pristionchus</taxon>
    </lineage>
</organism>